<dbReference type="Proteomes" id="UP000048926">
    <property type="component" value="Unassembled WGS sequence"/>
</dbReference>
<gene>
    <name evidence="1" type="ORF">LAL4801_04211</name>
</gene>
<organism evidence="1 2">
    <name type="scientific">Roseibium aggregatum</name>
    <dbReference type="NCBI Taxonomy" id="187304"/>
    <lineage>
        <taxon>Bacteria</taxon>
        <taxon>Pseudomonadati</taxon>
        <taxon>Pseudomonadota</taxon>
        <taxon>Alphaproteobacteria</taxon>
        <taxon>Hyphomicrobiales</taxon>
        <taxon>Stappiaceae</taxon>
        <taxon>Roseibium</taxon>
    </lineage>
</organism>
<dbReference type="InterPro" id="IPR056908">
    <property type="entry name" value="Gp80-like"/>
</dbReference>
<dbReference type="Pfam" id="PF23140">
    <property type="entry name" value="Gp80"/>
    <property type="match status" value="1"/>
</dbReference>
<sequence length="127" mass="13449">MAGYSRTYQAEALANIRSKSLEIALYVDDPTSASIGTEVTGGAYARPAITFGSPVDVGDGTEISNNGNVIFPQATTDWASGAAITHYEIREVGGGAVFYGPFDFSRVIRTGDFFRVDAGNITLKEAD</sequence>
<proteinExistence type="predicted"/>
<dbReference type="AlphaFoldDB" id="A0A0M6Y6M1"/>
<name>A0A0M6Y6M1_9HYPH</name>
<evidence type="ECO:0000313" key="2">
    <source>
        <dbReference type="Proteomes" id="UP000048926"/>
    </source>
</evidence>
<accession>A0A0M6Y6M1</accession>
<keyword evidence="2" id="KW-1185">Reference proteome</keyword>
<evidence type="ECO:0000313" key="1">
    <source>
        <dbReference type="EMBL" id="CTQ45756.1"/>
    </source>
</evidence>
<dbReference type="OrthoDB" id="8566416at2"/>
<dbReference type="RefSeq" id="WP_055658988.1">
    <property type="nucleotide sequence ID" value="NZ_CXST01000002.1"/>
</dbReference>
<reference evidence="2" key="1">
    <citation type="submission" date="2015-07" db="EMBL/GenBank/DDBJ databases">
        <authorList>
            <person name="Rodrigo-Torres Lidia"/>
            <person name="Arahal R.David."/>
        </authorList>
    </citation>
    <scope>NUCLEOTIDE SEQUENCE [LARGE SCALE GENOMIC DNA]</scope>
    <source>
        <strain evidence="2">CECT 4801</strain>
    </source>
</reference>
<dbReference type="EMBL" id="CXST01000002">
    <property type="protein sequence ID" value="CTQ45756.1"/>
    <property type="molecule type" value="Genomic_DNA"/>
</dbReference>
<protein>
    <submittedName>
        <fullName evidence="1">Uncharacterized protein</fullName>
    </submittedName>
</protein>